<dbReference type="GO" id="GO:0005525">
    <property type="term" value="F:GTP binding"/>
    <property type="evidence" value="ECO:0007669"/>
    <property type="project" value="UniProtKB-KW"/>
</dbReference>
<feature type="binding site" evidence="19">
    <location>
        <begin position="37"/>
        <end position="39"/>
    </location>
    <ligand>
        <name>GTP</name>
        <dbReference type="ChEBI" id="CHEBI:37565"/>
    </ligand>
</feature>
<evidence type="ECO:0000256" key="9">
    <source>
        <dbReference type="ARBA" id="ARBA00012523"/>
    </source>
</evidence>
<dbReference type="NCBIfam" id="NF004469">
    <property type="entry name" value="PRK05800.1"/>
    <property type="match status" value="1"/>
</dbReference>
<keyword evidence="15 19" id="KW-0342">GTP-binding</keyword>
<dbReference type="UniPathway" id="UPA00148">
    <property type="reaction ID" value="UER00236"/>
</dbReference>
<evidence type="ECO:0000256" key="15">
    <source>
        <dbReference type="ARBA" id="ARBA00023134"/>
    </source>
</evidence>
<dbReference type="CDD" id="cd00544">
    <property type="entry name" value="CobU"/>
    <property type="match status" value="1"/>
</dbReference>
<evidence type="ECO:0000256" key="6">
    <source>
        <dbReference type="ARBA" id="ARBA00005159"/>
    </source>
</evidence>
<dbReference type="Proteomes" id="UP000184550">
    <property type="component" value="Unassembled WGS sequence"/>
</dbReference>
<evidence type="ECO:0000256" key="4">
    <source>
        <dbReference type="ARBA" id="ARBA00003889"/>
    </source>
</evidence>
<reference evidence="20" key="1">
    <citation type="submission" date="2019-10" db="EMBL/GenBank/DDBJ databases">
        <authorList>
            <consortium name="Genoscope - CEA"/>
            <person name="William W."/>
        </authorList>
    </citation>
    <scope>NUCLEOTIDE SEQUENCE [LARGE SCALE GENOMIC DNA]</scope>
    <source>
        <strain evidence="20">BBR_PRJEB10992</strain>
    </source>
</reference>
<evidence type="ECO:0000256" key="3">
    <source>
        <dbReference type="ARBA" id="ARBA00001522"/>
    </source>
</evidence>
<dbReference type="EC" id="2.7.1.156" evidence="8"/>
<dbReference type="GO" id="GO:0009236">
    <property type="term" value="P:cobalamin biosynthetic process"/>
    <property type="evidence" value="ECO:0007669"/>
    <property type="project" value="UniProtKB-UniPathway"/>
</dbReference>
<comment type="pathway">
    <text evidence="6">Cofactor biosynthesis; adenosylcobalamin biosynthesis; adenosylcobalamin from cob(II)yrinate a,c-diamide: step 5/7.</text>
</comment>
<dbReference type="EMBL" id="CZCU02000111">
    <property type="protein sequence ID" value="VXD15193.1"/>
    <property type="molecule type" value="Genomic_DNA"/>
</dbReference>
<protein>
    <recommendedName>
        <fullName evidence="16">Adenosylcobinamide kinase</fullName>
        <ecNumber evidence="8">2.7.1.156</ecNumber>
        <ecNumber evidence="9">2.7.7.62</ecNumber>
    </recommendedName>
    <alternativeName>
        <fullName evidence="17">Adenosylcobinamide-phosphate guanylyltransferase</fullName>
    </alternativeName>
</protein>
<sequence length="188" mass="21006">MIISAQLTVVTGPARSGKSEWAEALAIQSKKQVIYIATSQRDPTDQEWEIRLQKHQKRRPINWKILEVPVELTTTLQTLSCQDNCILVDSLGTWLANLLDQDEITWENTQDQLLQTLDQIPGNIILVAEETGWGIVPAYPMGRSFRDRLGALVRHLGAIANCVYLVTGGYVLNLTELGSPLKSELPKT</sequence>
<feature type="binding site" evidence="19">
    <location>
        <begin position="12"/>
        <end position="19"/>
    </location>
    <ligand>
        <name>GTP</name>
        <dbReference type="ChEBI" id="CHEBI:37565"/>
    </ligand>
</feature>
<evidence type="ECO:0000256" key="8">
    <source>
        <dbReference type="ARBA" id="ARBA00012016"/>
    </source>
</evidence>
<comment type="pathway">
    <text evidence="5">Cofactor biosynthesis; adenosylcobalamin biosynthesis; adenosylcobalamin from cob(II)yrinate a,c-diamide: step 6/7.</text>
</comment>
<evidence type="ECO:0000256" key="16">
    <source>
        <dbReference type="ARBA" id="ARBA00029570"/>
    </source>
</evidence>
<dbReference type="PIRSF" id="PIRSF006135">
    <property type="entry name" value="CobU"/>
    <property type="match status" value="1"/>
</dbReference>
<comment type="similarity">
    <text evidence="7">Belongs to the CobU/CobP family.</text>
</comment>
<evidence type="ECO:0000256" key="12">
    <source>
        <dbReference type="ARBA" id="ARBA00022741"/>
    </source>
</evidence>
<comment type="catalytic activity">
    <reaction evidence="1">
        <text>adenosylcob(III)inamide + ATP = adenosylcob(III)inamide phosphate + ADP + H(+)</text>
        <dbReference type="Rhea" id="RHEA:15769"/>
        <dbReference type="ChEBI" id="CHEBI:2480"/>
        <dbReference type="ChEBI" id="CHEBI:15378"/>
        <dbReference type="ChEBI" id="CHEBI:30616"/>
        <dbReference type="ChEBI" id="CHEBI:58502"/>
        <dbReference type="ChEBI" id="CHEBI:456216"/>
        <dbReference type="EC" id="2.7.1.156"/>
    </reaction>
</comment>
<evidence type="ECO:0000256" key="18">
    <source>
        <dbReference type="PIRSR" id="PIRSR006135-1"/>
    </source>
</evidence>
<organism evidence="20 21">
    <name type="scientific">Planktothrix serta PCC 8927</name>
    <dbReference type="NCBI Taxonomy" id="671068"/>
    <lineage>
        <taxon>Bacteria</taxon>
        <taxon>Bacillati</taxon>
        <taxon>Cyanobacteriota</taxon>
        <taxon>Cyanophyceae</taxon>
        <taxon>Oscillatoriophycideae</taxon>
        <taxon>Oscillatoriales</taxon>
        <taxon>Microcoleaceae</taxon>
        <taxon>Planktothrix</taxon>
    </lineage>
</organism>
<comment type="catalytic activity">
    <reaction evidence="3">
        <text>adenosylcob(III)inamide + GTP = adenosylcob(III)inamide phosphate + GDP + H(+)</text>
        <dbReference type="Rhea" id="RHEA:15765"/>
        <dbReference type="ChEBI" id="CHEBI:2480"/>
        <dbReference type="ChEBI" id="CHEBI:15378"/>
        <dbReference type="ChEBI" id="CHEBI:37565"/>
        <dbReference type="ChEBI" id="CHEBI:58189"/>
        <dbReference type="ChEBI" id="CHEBI:58502"/>
        <dbReference type="EC" id="2.7.1.156"/>
    </reaction>
</comment>
<dbReference type="InterPro" id="IPR003203">
    <property type="entry name" value="CobU/CobP"/>
</dbReference>
<evidence type="ECO:0000256" key="11">
    <source>
        <dbReference type="ARBA" id="ARBA00022679"/>
    </source>
</evidence>
<evidence type="ECO:0000313" key="21">
    <source>
        <dbReference type="Proteomes" id="UP000184550"/>
    </source>
</evidence>
<dbReference type="EC" id="2.7.7.62" evidence="9"/>
<evidence type="ECO:0000256" key="5">
    <source>
        <dbReference type="ARBA" id="ARBA00004692"/>
    </source>
</evidence>
<dbReference type="RefSeq" id="WP_083619363.1">
    <property type="nucleotide sequence ID" value="NZ_LR734855.1"/>
</dbReference>
<dbReference type="GO" id="GO:0008820">
    <property type="term" value="F:cobinamide phosphate guanylyltransferase activity"/>
    <property type="evidence" value="ECO:0007669"/>
    <property type="project" value="UniProtKB-EC"/>
</dbReference>
<dbReference type="SUPFAM" id="SSF52540">
    <property type="entry name" value="P-loop containing nucleoside triphosphate hydrolases"/>
    <property type="match status" value="1"/>
</dbReference>
<dbReference type="PANTHER" id="PTHR34848:SF1">
    <property type="entry name" value="BIFUNCTIONAL ADENOSYLCOBALAMIN BIOSYNTHESIS PROTEIN COBU"/>
    <property type="match status" value="1"/>
</dbReference>
<dbReference type="InterPro" id="IPR027417">
    <property type="entry name" value="P-loop_NTPase"/>
</dbReference>
<evidence type="ECO:0000256" key="14">
    <source>
        <dbReference type="ARBA" id="ARBA00022840"/>
    </source>
</evidence>
<evidence type="ECO:0000313" key="20">
    <source>
        <dbReference type="EMBL" id="VXD15193.1"/>
    </source>
</evidence>
<comment type="function">
    <text evidence="4">Catalyzes ATP-dependent phosphorylation of adenosylcobinamide and addition of GMP to adenosylcobinamide phosphate.</text>
</comment>
<feature type="active site" description="GMP-histidine intermediate" evidence="18">
    <location>
        <position position="55"/>
    </location>
</feature>
<dbReference type="AlphaFoldDB" id="A0A7Z9BLL9"/>
<keyword evidence="21" id="KW-1185">Reference proteome</keyword>
<evidence type="ECO:0000256" key="10">
    <source>
        <dbReference type="ARBA" id="ARBA00022573"/>
    </source>
</evidence>
<keyword evidence="20" id="KW-0548">Nucleotidyltransferase</keyword>
<dbReference type="Pfam" id="PF02283">
    <property type="entry name" value="CobU"/>
    <property type="match status" value="1"/>
</dbReference>
<keyword evidence="10" id="KW-0169">Cobalamin biosynthesis</keyword>
<evidence type="ECO:0000256" key="1">
    <source>
        <dbReference type="ARBA" id="ARBA00000312"/>
    </source>
</evidence>
<gene>
    <name evidence="20" type="primary">cobP</name>
    <name evidence="20" type="ORF">PL8927_380093</name>
</gene>
<feature type="binding site" evidence="19">
    <location>
        <position position="89"/>
    </location>
    <ligand>
        <name>GTP</name>
        <dbReference type="ChEBI" id="CHEBI:37565"/>
    </ligand>
</feature>
<feature type="binding site" evidence="19">
    <location>
        <position position="67"/>
    </location>
    <ligand>
        <name>GTP</name>
        <dbReference type="ChEBI" id="CHEBI:37565"/>
    </ligand>
</feature>
<accession>A0A7Z9BLL9</accession>
<keyword evidence="12 19" id="KW-0547">Nucleotide-binding</keyword>
<keyword evidence="11 20" id="KW-0808">Transferase</keyword>
<dbReference type="PANTHER" id="PTHR34848">
    <property type="match status" value="1"/>
</dbReference>
<dbReference type="GO" id="GO:0005524">
    <property type="term" value="F:ATP binding"/>
    <property type="evidence" value="ECO:0007669"/>
    <property type="project" value="UniProtKB-KW"/>
</dbReference>
<keyword evidence="13" id="KW-0418">Kinase</keyword>
<keyword evidence="14" id="KW-0067">ATP-binding</keyword>
<evidence type="ECO:0000256" key="17">
    <source>
        <dbReference type="ARBA" id="ARBA00030571"/>
    </source>
</evidence>
<dbReference type="Gene3D" id="3.40.50.300">
    <property type="entry name" value="P-loop containing nucleotide triphosphate hydrolases"/>
    <property type="match status" value="1"/>
</dbReference>
<comment type="caution">
    <text evidence="20">The sequence shown here is derived from an EMBL/GenBank/DDBJ whole genome shotgun (WGS) entry which is preliminary data.</text>
</comment>
<dbReference type="OrthoDB" id="9799422at2"/>
<comment type="catalytic activity">
    <reaction evidence="2">
        <text>adenosylcob(III)inamide phosphate + GTP + H(+) = adenosylcob(III)inamide-GDP + diphosphate</text>
        <dbReference type="Rhea" id="RHEA:22712"/>
        <dbReference type="ChEBI" id="CHEBI:15378"/>
        <dbReference type="ChEBI" id="CHEBI:33019"/>
        <dbReference type="ChEBI" id="CHEBI:37565"/>
        <dbReference type="ChEBI" id="CHEBI:58502"/>
        <dbReference type="ChEBI" id="CHEBI:60487"/>
        <dbReference type="EC" id="2.7.7.62"/>
    </reaction>
</comment>
<evidence type="ECO:0000256" key="7">
    <source>
        <dbReference type="ARBA" id="ARBA00007490"/>
    </source>
</evidence>
<evidence type="ECO:0000256" key="13">
    <source>
        <dbReference type="ARBA" id="ARBA00022777"/>
    </source>
</evidence>
<evidence type="ECO:0000256" key="19">
    <source>
        <dbReference type="PIRSR" id="PIRSR006135-2"/>
    </source>
</evidence>
<proteinExistence type="inferred from homology"/>
<dbReference type="GO" id="GO:0043752">
    <property type="term" value="F:adenosylcobinamide kinase activity"/>
    <property type="evidence" value="ECO:0007669"/>
    <property type="project" value="UniProtKB-EC"/>
</dbReference>
<name>A0A7Z9BLL9_9CYAN</name>
<evidence type="ECO:0000256" key="2">
    <source>
        <dbReference type="ARBA" id="ARBA00000711"/>
    </source>
</evidence>